<feature type="compositionally biased region" description="Acidic residues" evidence="1">
    <location>
        <begin position="355"/>
        <end position="368"/>
    </location>
</feature>
<evidence type="ECO:0000256" key="1">
    <source>
        <dbReference type="SAM" id="MobiDB-lite"/>
    </source>
</evidence>
<proteinExistence type="predicted"/>
<name>B8BQ93_THAPS</name>
<dbReference type="HOGENOM" id="CLU_538084_0_0_1"/>
<dbReference type="KEGG" id="tps:THAPSDRAFT_1204"/>
<dbReference type="GeneID" id="7451514"/>
<feature type="compositionally biased region" description="Low complexity" evidence="1">
    <location>
        <begin position="424"/>
        <end position="434"/>
    </location>
</feature>
<protein>
    <submittedName>
        <fullName evidence="3">Uncharacterized protein</fullName>
    </submittedName>
</protein>
<feature type="region of interest" description="Disordered" evidence="1">
    <location>
        <begin position="310"/>
        <end position="336"/>
    </location>
</feature>
<dbReference type="EMBL" id="CM000638">
    <property type="protein sequence ID" value="EED96326.1"/>
    <property type="molecule type" value="Genomic_DNA"/>
</dbReference>
<dbReference type="AlphaFoldDB" id="B8BQ93"/>
<evidence type="ECO:0000313" key="4">
    <source>
        <dbReference type="Proteomes" id="UP000001449"/>
    </source>
</evidence>
<dbReference type="Proteomes" id="UP000001449">
    <property type="component" value="Chromosome 1"/>
</dbReference>
<feature type="chain" id="PRO_5002868861" evidence="2">
    <location>
        <begin position="26"/>
        <end position="507"/>
    </location>
</feature>
<feature type="region of interest" description="Disordered" evidence="1">
    <location>
        <begin position="474"/>
        <end position="507"/>
    </location>
</feature>
<reference evidence="3 4" key="2">
    <citation type="journal article" date="2008" name="Nature">
        <title>The Phaeodactylum genome reveals the evolutionary history of diatom genomes.</title>
        <authorList>
            <person name="Bowler C."/>
            <person name="Allen A.E."/>
            <person name="Badger J.H."/>
            <person name="Grimwood J."/>
            <person name="Jabbari K."/>
            <person name="Kuo A."/>
            <person name="Maheswari U."/>
            <person name="Martens C."/>
            <person name="Maumus F."/>
            <person name="Otillar R.P."/>
            <person name="Rayko E."/>
            <person name="Salamov A."/>
            <person name="Vandepoele K."/>
            <person name="Beszteri B."/>
            <person name="Gruber A."/>
            <person name="Heijde M."/>
            <person name="Katinka M."/>
            <person name="Mock T."/>
            <person name="Valentin K."/>
            <person name="Verret F."/>
            <person name="Berges J.A."/>
            <person name="Brownlee C."/>
            <person name="Cadoret J.P."/>
            <person name="Chiovitti A."/>
            <person name="Choi C.J."/>
            <person name="Coesel S."/>
            <person name="De Martino A."/>
            <person name="Detter J.C."/>
            <person name="Durkin C."/>
            <person name="Falciatore A."/>
            <person name="Fournet J."/>
            <person name="Haruta M."/>
            <person name="Huysman M.J."/>
            <person name="Jenkins B.D."/>
            <person name="Jiroutova K."/>
            <person name="Jorgensen R.E."/>
            <person name="Joubert Y."/>
            <person name="Kaplan A."/>
            <person name="Kroger N."/>
            <person name="Kroth P.G."/>
            <person name="La Roche J."/>
            <person name="Lindquist E."/>
            <person name="Lommer M."/>
            <person name="Martin-Jezequel V."/>
            <person name="Lopez P.J."/>
            <person name="Lucas S."/>
            <person name="Mangogna M."/>
            <person name="McGinnis K."/>
            <person name="Medlin L.K."/>
            <person name="Montsant A."/>
            <person name="Oudot-Le Secq M.P."/>
            <person name="Napoli C."/>
            <person name="Obornik M."/>
            <person name="Parker M.S."/>
            <person name="Petit J.L."/>
            <person name="Porcel B.M."/>
            <person name="Poulsen N."/>
            <person name="Robison M."/>
            <person name="Rychlewski L."/>
            <person name="Rynearson T.A."/>
            <person name="Schmutz J."/>
            <person name="Shapiro H."/>
            <person name="Siaut M."/>
            <person name="Stanley M."/>
            <person name="Sussman M.R."/>
            <person name="Taylor A.R."/>
            <person name="Vardi A."/>
            <person name="von Dassow P."/>
            <person name="Vyverman W."/>
            <person name="Willis A."/>
            <person name="Wyrwicz L.S."/>
            <person name="Rokhsar D.S."/>
            <person name="Weissenbach J."/>
            <person name="Armbrust E.V."/>
            <person name="Green B.R."/>
            <person name="Van de Peer Y."/>
            <person name="Grigoriev I.V."/>
        </authorList>
    </citation>
    <scope>NUCLEOTIDE SEQUENCE [LARGE SCALE GENOMIC DNA]</scope>
    <source>
        <strain evidence="3 4">CCMP1335</strain>
    </source>
</reference>
<dbReference type="PaxDb" id="35128-Thaps1204"/>
<organism evidence="3 4">
    <name type="scientific">Thalassiosira pseudonana</name>
    <name type="common">Marine diatom</name>
    <name type="synonym">Cyclotella nana</name>
    <dbReference type="NCBI Taxonomy" id="35128"/>
    <lineage>
        <taxon>Eukaryota</taxon>
        <taxon>Sar</taxon>
        <taxon>Stramenopiles</taxon>
        <taxon>Ochrophyta</taxon>
        <taxon>Bacillariophyta</taxon>
        <taxon>Coscinodiscophyceae</taxon>
        <taxon>Thalassiosirophycidae</taxon>
        <taxon>Thalassiosirales</taxon>
        <taxon>Thalassiosiraceae</taxon>
        <taxon>Thalassiosira</taxon>
    </lineage>
</organism>
<gene>
    <name evidence="3" type="ORF">THAPSDRAFT_1204</name>
</gene>
<evidence type="ECO:0000256" key="2">
    <source>
        <dbReference type="SAM" id="SignalP"/>
    </source>
</evidence>
<evidence type="ECO:0000313" key="3">
    <source>
        <dbReference type="EMBL" id="EED96326.1"/>
    </source>
</evidence>
<feature type="region of interest" description="Disordered" evidence="1">
    <location>
        <begin position="353"/>
        <end position="445"/>
    </location>
</feature>
<accession>B8BQ93</accession>
<dbReference type="InParanoid" id="B8BQ93"/>
<reference evidence="3 4" key="1">
    <citation type="journal article" date="2004" name="Science">
        <title>The genome of the diatom Thalassiosira pseudonana: ecology, evolution, and metabolism.</title>
        <authorList>
            <person name="Armbrust E.V."/>
            <person name="Berges J.A."/>
            <person name="Bowler C."/>
            <person name="Green B.R."/>
            <person name="Martinez D."/>
            <person name="Putnam N.H."/>
            <person name="Zhou S."/>
            <person name="Allen A.E."/>
            <person name="Apt K.E."/>
            <person name="Bechner M."/>
            <person name="Brzezinski M.A."/>
            <person name="Chaal B.K."/>
            <person name="Chiovitti A."/>
            <person name="Davis A.K."/>
            <person name="Demarest M.S."/>
            <person name="Detter J.C."/>
            <person name="Glavina T."/>
            <person name="Goodstein D."/>
            <person name="Hadi M.Z."/>
            <person name="Hellsten U."/>
            <person name="Hildebrand M."/>
            <person name="Jenkins B.D."/>
            <person name="Jurka J."/>
            <person name="Kapitonov V.V."/>
            <person name="Kroger N."/>
            <person name="Lau W.W."/>
            <person name="Lane T.W."/>
            <person name="Larimer F.W."/>
            <person name="Lippmeier J.C."/>
            <person name="Lucas S."/>
            <person name="Medina M."/>
            <person name="Montsant A."/>
            <person name="Obornik M."/>
            <person name="Parker M.S."/>
            <person name="Palenik B."/>
            <person name="Pazour G.J."/>
            <person name="Richardson P.M."/>
            <person name="Rynearson T.A."/>
            <person name="Saito M.A."/>
            <person name="Schwartz D.C."/>
            <person name="Thamatrakoln K."/>
            <person name="Valentin K."/>
            <person name="Vardi A."/>
            <person name="Wilkerson F.P."/>
            <person name="Rokhsar D.S."/>
        </authorList>
    </citation>
    <scope>NUCLEOTIDE SEQUENCE [LARGE SCALE GENOMIC DNA]</scope>
    <source>
        <strain evidence="3 4">CCMP1335</strain>
    </source>
</reference>
<keyword evidence="2" id="KW-0732">Signal</keyword>
<keyword evidence="4" id="KW-1185">Reference proteome</keyword>
<feature type="compositionally biased region" description="Polar residues" evidence="1">
    <location>
        <begin position="391"/>
        <end position="413"/>
    </location>
</feature>
<feature type="signal peptide" evidence="2">
    <location>
        <begin position="1"/>
        <end position="25"/>
    </location>
</feature>
<dbReference type="RefSeq" id="XP_002286685.1">
    <property type="nucleotide sequence ID" value="XM_002286649.1"/>
</dbReference>
<sequence length="507" mass="56051">MKSFISAAVCYLSFLSALQTNVAAAEQVRSSFDGKVKPQRYALTNLMDTVEQVEGLDEQQPHETERHLEVRRYTPVKLSIIMATTSDGEIDTDELSTKLNAHLLSYLQQTLPPEKEVVDVQLEEINTVYMEPLRRSMRSLQSASMERLMQMQIRAYGFAFFTGEVAMPSESDLNGLLVHAFEGTEMDQFITSLNDAHDPTLQSTVLSLTEIPWLSVQVPKVPPKEVFSDDLQSTMQTAIEVYEGEAKSVNIVSRNKRHARIAANTTKVGETMSVVKEQDASWLQSTMGSTEEDETIATVEKDDEVVMAQSSIQSEHAEEEEAEPNDQCNIAEPDTRITSRVRLMQLVLEEMKEMDGDDSEAGDDEEEAGATNNDNGEEEEEAFGSKEEAAQQETTSSVKSARSSPTNMLSNLKSKFVWNRRTSSSEVSGDSSNVSDEESQGAGCNIGNEWAVSSASSHDMLEDTSFQCVNPLSQLSTLSRDSSSDEDDSEESRSASRYSSCTDGSDD</sequence>